<organism evidence="2 3">
    <name type="scientific">Cochliobolus sativus</name>
    <name type="common">Common root rot and spot blotch fungus</name>
    <name type="synonym">Bipolaris sorokiniana</name>
    <dbReference type="NCBI Taxonomy" id="45130"/>
    <lineage>
        <taxon>Eukaryota</taxon>
        <taxon>Fungi</taxon>
        <taxon>Dikarya</taxon>
        <taxon>Ascomycota</taxon>
        <taxon>Pezizomycotina</taxon>
        <taxon>Dothideomycetes</taxon>
        <taxon>Pleosporomycetidae</taxon>
        <taxon>Pleosporales</taxon>
        <taxon>Pleosporineae</taxon>
        <taxon>Pleosporaceae</taxon>
        <taxon>Bipolaris</taxon>
    </lineage>
</organism>
<keyword evidence="1" id="KW-0812">Transmembrane</keyword>
<sequence>MMEEQKQSIGLLVELDECKHLGLDYVSIHKQLRNSYRESCSIKRNLLTLIFLVLVFPPAFWGTLDISSRLFYLIRTDSKPSICWHATSNAEAIAMNCIYNHLAVKWLLRSFIDDEMDFDFENLGTEPDGTWLYFRRVDDPTQHPRHSYIRINAADIDTYSKESEDCYSILG</sequence>
<dbReference type="EMBL" id="WNKQ01000002">
    <property type="protein sequence ID" value="KAF5853633.1"/>
    <property type="molecule type" value="Genomic_DNA"/>
</dbReference>
<dbReference type="Proteomes" id="UP000624244">
    <property type="component" value="Unassembled WGS sequence"/>
</dbReference>
<gene>
    <name evidence="2" type="ORF">GGP41_002213</name>
</gene>
<feature type="transmembrane region" description="Helical" evidence="1">
    <location>
        <begin position="46"/>
        <end position="64"/>
    </location>
</feature>
<comment type="caution">
    <text evidence="2">The sequence shown here is derived from an EMBL/GenBank/DDBJ whole genome shotgun (WGS) entry which is preliminary data.</text>
</comment>
<keyword evidence="1" id="KW-1133">Transmembrane helix</keyword>
<keyword evidence="1" id="KW-0472">Membrane</keyword>
<evidence type="ECO:0000313" key="3">
    <source>
        <dbReference type="Proteomes" id="UP000624244"/>
    </source>
</evidence>
<dbReference type="AlphaFoldDB" id="A0A8H5ZTK5"/>
<evidence type="ECO:0000256" key="1">
    <source>
        <dbReference type="SAM" id="Phobius"/>
    </source>
</evidence>
<evidence type="ECO:0000313" key="2">
    <source>
        <dbReference type="EMBL" id="KAF5853633.1"/>
    </source>
</evidence>
<name>A0A8H5ZTK5_COCSA</name>
<protein>
    <submittedName>
        <fullName evidence="2">Uncharacterized protein</fullName>
    </submittedName>
</protein>
<accession>A0A8H5ZTK5</accession>
<proteinExistence type="predicted"/>
<reference evidence="2" key="1">
    <citation type="submission" date="2019-11" db="EMBL/GenBank/DDBJ databases">
        <title>Bipolaris sorokiniana Genome sequencing.</title>
        <authorList>
            <person name="Wang H."/>
        </authorList>
    </citation>
    <scope>NUCLEOTIDE SEQUENCE</scope>
</reference>